<organism evidence="2 3">
    <name type="scientific">Butyrivibrio proteoclasticus (strain ATCC 51982 / DSM 14932 / B316)</name>
    <name type="common">Clostridium proteoclasticum</name>
    <dbReference type="NCBI Taxonomy" id="515622"/>
    <lineage>
        <taxon>Bacteria</taxon>
        <taxon>Bacillati</taxon>
        <taxon>Bacillota</taxon>
        <taxon>Clostridia</taxon>
        <taxon>Lachnospirales</taxon>
        <taxon>Lachnospiraceae</taxon>
        <taxon>Butyrivibrio</taxon>
    </lineage>
</organism>
<dbReference type="Proteomes" id="UP000001299">
    <property type="component" value="Chromosome 2"/>
</dbReference>
<dbReference type="eggNOG" id="COG1246">
    <property type="taxonomic scope" value="Bacteria"/>
</dbReference>
<name>E0S2S1_BUTPB</name>
<keyword evidence="3" id="KW-1185">Reference proteome</keyword>
<evidence type="ECO:0000313" key="3">
    <source>
        <dbReference type="Proteomes" id="UP000001299"/>
    </source>
</evidence>
<sequence>MISKEILIEAFGYLGSALVLVSFLMASVFKLRVVNTIGSVIFTIYAFIIHSYPTAIMNACLVCINIYYLVKMSNTTKSYDLVKADCHDSLLKYTVDKYREDILKLFPGISMDFSNANTSYIVCHDGKPVGILIGHELNGVIEVLLDYTIPEYRDFSIGEFLFTKLPEDGVKSLTYRGSDEHNKPYLNKTGFVNKGGYYEKTF</sequence>
<keyword evidence="1" id="KW-0812">Transmembrane</keyword>
<dbReference type="Pfam" id="PF10688">
    <property type="entry name" value="Imp-YgjV"/>
    <property type="match status" value="1"/>
</dbReference>
<dbReference type="SUPFAM" id="SSF55729">
    <property type="entry name" value="Acyl-CoA N-acyltransferases (Nat)"/>
    <property type="match status" value="1"/>
</dbReference>
<feature type="transmembrane region" description="Helical" evidence="1">
    <location>
        <begin position="41"/>
        <end position="70"/>
    </location>
</feature>
<dbReference type="RefSeq" id="WP_013282355.1">
    <property type="nucleotide sequence ID" value="NC_014388.1"/>
</dbReference>
<dbReference type="STRING" id="515622.bpr_III013"/>
<accession>E0S2S1</accession>
<keyword evidence="1" id="KW-0472">Membrane</keyword>
<evidence type="ECO:0000313" key="2">
    <source>
        <dbReference type="EMBL" id="ADL35703.1"/>
    </source>
</evidence>
<dbReference type="InterPro" id="IPR016181">
    <property type="entry name" value="Acyl_CoA_acyltransferase"/>
</dbReference>
<feature type="transmembrane region" description="Helical" evidence="1">
    <location>
        <begin position="7"/>
        <end position="29"/>
    </location>
</feature>
<protein>
    <recommendedName>
        <fullName evidence="4">Inner membrane protein</fullName>
    </recommendedName>
</protein>
<keyword evidence="1" id="KW-1133">Transmembrane helix</keyword>
<reference evidence="2 3" key="1">
    <citation type="journal article" date="2010" name="PLoS ONE">
        <title>The glycobiome of the rumen bacterium Butyrivibrio proteoclasticus B316(T) highlights adaptation to a polysaccharide-rich environment.</title>
        <authorList>
            <person name="Kelly W.J."/>
            <person name="Leahy S.C."/>
            <person name="Altermann E."/>
            <person name="Yeoman C.J."/>
            <person name="Dunne J.C."/>
            <person name="Kong Z."/>
            <person name="Pacheco D.M."/>
            <person name="Li D."/>
            <person name="Noel S.J."/>
            <person name="Moon C.D."/>
            <person name="Cookson A.L."/>
            <person name="Attwood G.T."/>
        </authorList>
    </citation>
    <scope>NUCLEOTIDE SEQUENCE [LARGE SCALE GENOMIC DNA]</scope>
    <source>
        <strain evidence="3">ATCC 51982 / DSM 14932 / B316</strain>
    </source>
</reference>
<gene>
    <name evidence="2" type="ordered locus">bpr_III013</name>
</gene>
<dbReference type="AlphaFoldDB" id="E0S2S1"/>
<proteinExistence type="predicted"/>
<evidence type="ECO:0000256" key="1">
    <source>
        <dbReference type="SAM" id="Phobius"/>
    </source>
</evidence>
<evidence type="ECO:0008006" key="4">
    <source>
        <dbReference type="Google" id="ProtNLM"/>
    </source>
</evidence>
<dbReference type="KEGG" id="bpb:bpr_III013"/>
<dbReference type="InterPro" id="IPR019629">
    <property type="entry name" value="Uncharacterised_HI1736/YgjV"/>
</dbReference>
<dbReference type="HOGENOM" id="CLU_111897_0_0_9"/>
<dbReference type="EMBL" id="CP001811">
    <property type="protein sequence ID" value="ADL35703.1"/>
    <property type="molecule type" value="Genomic_DNA"/>
</dbReference>